<comment type="caution">
    <text evidence="1">The sequence shown here is derived from an EMBL/GenBank/DDBJ whole genome shotgun (WGS) entry which is preliminary data.</text>
</comment>
<dbReference type="Proteomes" id="UP000828048">
    <property type="component" value="Chromosome 3"/>
</dbReference>
<reference evidence="1 2" key="1">
    <citation type="journal article" date="2021" name="Hortic Res">
        <title>High-quality reference genome and annotation aids understanding of berry development for evergreen blueberry (Vaccinium darrowii).</title>
        <authorList>
            <person name="Yu J."/>
            <person name="Hulse-Kemp A.M."/>
            <person name="Babiker E."/>
            <person name="Staton M."/>
        </authorList>
    </citation>
    <scope>NUCLEOTIDE SEQUENCE [LARGE SCALE GENOMIC DNA]</scope>
    <source>
        <strain evidence="2">cv. NJ 8807/NJ 8810</strain>
        <tissue evidence="1">Young leaf</tissue>
    </source>
</reference>
<gene>
    <name evidence="1" type="ORF">Vadar_027038</name>
</gene>
<dbReference type="EMBL" id="CM037153">
    <property type="protein sequence ID" value="KAH7858712.1"/>
    <property type="molecule type" value="Genomic_DNA"/>
</dbReference>
<name>A0ACB7YZQ3_9ERIC</name>
<evidence type="ECO:0000313" key="1">
    <source>
        <dbReference type="EMBL" id="KAH7858712.1"/>
    </source>
</evidence>
<organism evidence="1 2">
    <name type="scientific">Vaccinium darrowii</name>
    <dbReference type="NCBI Taxonomy" id="229202"/>
    <lineage>
        <taxon>Eukaryota</taxon>
        <taxon>Viridiplantae</taxon>
        <taxon>Streptophyta</taxon>
        <taxon>Embryophyta</taxon>
        <taxon>Tracheophyta</taxon>
        <taxon>Spermatophyta</taxon>
        <taxon>Magnoliopsida</taxon>
        <taxon>eudicotyledons</taxon>
        <taxon>Gunneridae</taxon>
        <taxon>Pentapetalae</taxon>
        <taxon>asterids</taxon>
        <taxon>Ericales</taxon>
        <taxon>Ericaceae</taxon>
        <taxon>Vaccinioideae</taxon>
        <taxon>Vaccinieae</taxon>
        <taxon>Vaccinium</taxon>
    </lineage>
</organism>
<protein>
    <submittedName>
        <fullName evidence="1">Uncharacterized protein</fullName>
    </submittedName>
</protein>
<proteinExistence type="predicted"/>
<evidence type="ECO:0000313" key="2">
    <source>
        <dbReference type="Proteomes" id="UP000828048"/>
    </source>
</evidence>
<sequence length="283" mass="32655">MEEMKKADLRAYEWLNARPVINWSKSQFDTFPKCDIVLNNLSERFNSAILPARDKPIITMLEKIRSIIVESTKKRKTAMLRYKDPICPKIKKRLDKQRDEKRWISRYFGHQLFQVEGPNQQFKVDLRMKTCGCRRWELTGIPCVHAIAAYNKLKLDPKDYVDDWYKVDTNLSTYDNLLGPINGRELWPTTDGPKLLPPDVKKRTGSPKKARRREPDEEVPNFTKLSRRGVKMTCSLCGKTGHNKRGCKRIANEVHGETSGPAERDANDETPVQVPTTTTPTPV</sequence>
<accession>A0ACB7YZQ3</accession>
<keyword evidence="2" id="KW-1185">Reference proteome</keyword>